<evidence type="ECO:0000256" key="5">
    <source>
        <dbReference type="ARBA" id="ARBA00048772"/>
    </source>
</evidence>
<dbReference type="InterPro" id="IPR024904">
    <property type="entry name" value="OTCase_ArgI"/>
</dbReference>
<feature type="binding site" evidence="6">
    <location>
        <begin position="126"/>
        <end position="129"/>
    </location>
    <ligand>
        <name>carbamoyl phosphate</name>
        <dbReference type="ChEBI" id="CHEBI:58228"/>
    </ligand>
</feature>
<dbReference type="Pfam" id="PF00185">
    <property type="entry name" value="OTCace"/>
    <property type="match status" value="1"/>
</dbReference>
<dbReference type="NCBIfam" id="TIGR00658">
    <property type="entry name" value="orni_carb_tr"/>
    <property type="match status" value="1"/>
</dbReference>
<dbReference type="GO" id="GO:0005737">
    <property type="term" value="C:cytoplasm"/>
    <property type="evidence" value="ECO:0007669"/>
    <property type="project" value="UniProtKB-SubCell"/>
</dbReference>
<dbReference type="GO" id="GO:0019240">
    <property type="term" value="P:citrulline biosynthetic process"/>
    <property type="evidence" value="ECO:0007669"/>
    <property type="project" value="TreeGrafter"/>
</dbReference>
<dbReference type="GO" id="GO:0004585">
    <property type="term" value="F:ornithine carbamoyltransferase activity"/>
    <property type="evidence" value="ECO:0007669"/>
    <property type="project" value="UniProtKB-UniRule"/>
</dbReference>
<dbReference type="GO" id="GO:0042450">
    <property type="term" value="P:L-arginine biosynthetic process via ornithine"/>
    <property type="evidence" value="ECO:0007669"/>
    <property type="project" value="UniProtKB-UniRule"/>
</dbReference>
<dbReference type="GO" id="GO:0016597">
    <property type="term" value="F:amino acid binding"/>
    <property type="evidence" value="ECO:0007669"/>
    <property type="project" value="InterPro"/>
</dbReference>
<evidence type="ECO:0000256" key="3">
    <source>
        <dbReference type="ARBA" id="ARBA00013007"/>
    </source>
</evidence>
<dbReference type="Proteomes" id="UP000266426">
    <property type="component" value="Unassembled WGS sequence"/>
</dbReference>
<comment type="similarity">
    <text evidence="2 6">Belongs to the aspartate/ornithine carbamoyltransferase superfamily. OTCase family.</text>
</comment>
<feature type="binding site" evidence="6">
    <location>
        <position position="99"/>
    </location>
    <ligand>
        <name>carbamoyl phosphate</name>
        <dbReference type="ChEBI" id="CHEBI:58228"/>
    </ligand>
</feature>
<comment type="catalytic activity">
    <reaction evidence="5 6">
        <text>carbamoyl phosphate + L-ornithine = L-citrulline + phosphate + H(+)</text>
        <dbReference type="Rhea" id="RHEA:19513"/>
        <dbReference type="ChEBI" id="CHEBI:15378"/>
        <dbReference type="ChEBI" id="CHEBI:43474"/>
        <dbReference type="ChEBI" id="CHEBI:46911"/>
        <dbReference type="ChEBI" id="CHEBI:57743"/>
        <dbReference type="ChEBI" id="CHEBI:58228"/>
        <dbReference type="EC" id="2.1.3.3"/>
    </reaction>
</comment>
<dbReference type="Gene3D" id="3.40.50.1370">
    <property type="entry name" value="Aspartate/ornithine carbamoyltransferase"/>
    <property type="match status" value="2"/>
</dbReference>
<dbReference type="EMBL" id="QZJZ01000021">
    <property type="protein sequence ID" value="RJP60865.1"/>
    <property type="molecule type" value="Genomic_DNA"/>
</dbReference>
<comment type="pathway">
    <text evidence="1">Amino-acid biosynthesis; L-arginine biosynthesis; L-arginine from L-ornithine and carbamoyl phosphate: step 1/3.</text>
</comment>
<protein>
    <recommendedName>
        <fullName evidence="3 6">Ornithine carbamoyltransferase</fullName>
        <shortName evidence="6">OTCase</shortName>
        <ecNumber evidence="3 6">2.1.3.3</ecNumber>
    </recommendedName>
</protein>
<reference evidence="9 10" key="1">
    <citation type="journal article" date="2017" name="ISME J.">
        <title>Energy and carbon metabolisms in a deep terrestrial subsurface fluid microbial community.</title>
        <authorList>
            <person name="Momper L."/>
            <person name="Jungbluth S.P."/>
            <person name="Lee M.D."/>
            <person name="Amend J.P."/>
        </authorList>
    </citation>
    <scope>NUCLEOTIDE SEQUENCE [LARGE SCALE GENOMIC DNA]</scope>
    <source>
        <strain evidence="9">SURF_26</strain>
    </source>
</reference>
<name>A0A3A4R444_9BACT</name>
<comment type="subcellular location">
    <subcellularLocation>
        <location evidence="6">Cytoplasm</location>
    </subcellularLocation>
</comment>
<evidence type="ECO:0000313" key="9">
    <source>
        <dbReference type="EMBL" id="RJP60865.1"/>
    </source>
</evidence>
<feature type="domain" description="Aspartate/ornithine carbamoyltransferase carbamoyl-P binding" evidence="8">
    <location>
        <begin position="3"/>
        <end position="139"/>
    </location>
</feature>
<organism evidence="9 10">
    <name type="scientific">Candidatus Auribacter fodinae</name>
    <dbReference type="NCBI Taxonomy" id="2093366"/>
    <lineage>
        <taxon>Bacteria</taxon>
        <taxon>Pseudomonadati</taxon>
        <taxon>Candidatus Auribacterota</taxon>
        <taxon>Candidatus Auribacteria</taxon>
        <taxon>Candidatus Auribacterales</taxon>
        <taxon>Candidatus Auribacteraceae</taxon>
        <taxon>Candidatus Auribacter</taxon>
    </lineage>
</organism>
<feature type="binding site" evidence="6">
    <location>
        <begin position="261"/>
        <end position="262"/>
    </location>
    <ligand>
        <name>carbamoyl phosphate</name>
        <dbReference type="ChEBI" id="CHEBI:58228"/>
    </ligand>
</feature>
<sequence>MKKDLLSINDMTPDQINALFVLTEKLKKNPFQPVLHHQTLAMIFEKPSLRTRATFEVGMTQLGGHALYLQPSDIKLGQRESVADVARNLERWVSIVMARTFLHSTITELAENCSVPVINALSDIEHPCQALADFFTVYEHRKNLKGIKMAFIGDGNNVCHSLMLLAAKTGASFVVACPEGYEPDEKIVNETKAIMKQNGGTLTVTCAVEEAADRADALYTDVWVSMGQESETSERKSIFQPYQINSALVKKAAPNVLVMHCLPAHRGEEITSEVMDGPHSVVFDQAENRLHIQKAIMISLLQKQNLVI</sequence>
<feature type="binding site" evidence="6">
    <location>
        <begin position="225"/>
        <end position="226"/>
    </location>
    <ligand>
        <name>L-ornithine</name>
        <dbReference type="ChEBI" id="CHEBI:46911"/>
    </ligand>
</feature>
<evidence type="ECO:0000256" key="6">
    <source>
        <dbReference type="HAMAP-Rule" id="MF_01109"/>
    </source>
</evidence>
<accession>A0A3A4R444</accession>
<dbReference type="Pfam" id="PF02729">
    <property type="entry name" value="OTCace_N"/>
    <property type="match status" value="1"/>
</dbReference>
<gene>
    <name evidence="9" type="primary">argF</name>
    <name evidence="9" type="ORF">C4541_03330</name>
</gene>
<dbReference type="InterPro" id="IPR002292">
    <property type="entry name" value="Orn/put_carbamltrans"/>
</dbReference>
<evidence type="ECO:0000313" key="10">
    <source>
        <dbReference type="Proteomes" id="UP000266426"/>
    </source>
</evidence>
<dbReference type="InterPro" id="IPR006131">
    <property type="entry name" value="Asp_carbamoyltransf_Asp/Orn-bd"/>
</dbReference>
<feature type="domain" description="Aspartate/ornithine carbamoyltransferase Asp/Orn-binding" evidence="7">
    <location>
        <begin position="145"/>
        <end position="299"/>
    </location>
</feature>
<dbReference type="AlphaFoldDB" id="A0A3A4R444"/>
<evidence type="ECO:0000256" key="4">
    <source>
        <dbReference type="ARBA" id="ARBA00022679"/>
    </source>
</evidence>
<comment type="caution">
    <text evidence="6">Lacks conserved residue(s) required for the propagation of feature annotation.</text>
</comment>
<feature type="binding site" evidence="6">
    <location>
        <position position="289"/>
    </location>
    <ligand>
        <name>carbamoyl phosphate</name>
        <dbReference type="ChEBI" id="CHEBI:58228"/>
    </ligand>
</feature>
<dbReference type="PRINTS" id="PR00100">
    <property type="entry name" value="AOTCASE"/>
</dbReference>
<dbReference type="EC" id="2.1.3.3" evidence="3 6"/>
<dbReference type="PANTHER" id="PTHR45753">
    <property type="entry name" value="ORNITHINE CARBAMOYLTRANSFERASE, MITOCHONDRIAL"/>
    <property type="match status" value="1"/>
</dbReference>
<feature type="binding site" evidence="6">
    <location>
        <position position="221"/>
    </location>
    <ligand>
        <name>L-ornithine</name>
        <dbReference type="ChEBI" id="CHEBI:46911"/>
    </ligand>
</feature>
<evidence type="ECO:0000256" key="2">
    <source>
        <dbReference type="ARBA" id="ARBA00007805"/>
    </source>
</evidence>
<evidence type="ECO:0000256" key="1">
    <source>
        <dbReference type="ARBA" id="ARBA00004975"/>
    </source>
</evidence>
<evidence type="ECO:0000259" key="8">
    <source>
        <dbReference type="Pfam" id="PF02729"/>
    </source>
</evidence>
<dbReference type="SUPFAM" id="SSF53671">
    <property type="entry name" value="Aspartate/ornithine carbamoyltransferase"/>
    <property type="match status" value="1"/>
</dbReference>
<proteinExistence type="inferred from homology"/>
<evidence type="ECO:0000259" key="7">
    <source>
        <dbReference type="Pfam" id="PF00185"/>
    </source>
</evidence>
<keyword evidence="4 6" id="KW-0808">Transferase</keyword>
<keyword evidence="6" id="KW-0963">Cytoplasm</keyword>
<dbReference type="FunFam" id="3.40.50.1370:FF:000008">
    <property type="entry name" value="Ornithine carbamoyltransferase"/>
    <property type="match status" value="1"/>
</dbReference>
<dbReference type="InterPro" id="IPR036901">
    <property type="entry name" value="Asp/Orn_carbamoylTrfase_sf"/>
</dbReference>
<feature type="binding site" evidence="6">
    <location>
        <position position="157"/>
    </location>
    <ligand>
        <name>L-ornithine</name>
        <dbReference type="ChEBI" id="CHEBI:46911"/>
    </ligand>
</feature>
<dbReference type="NCBIfam" id="NF001986">
    <property type="entry name" value="PRK00779.1"/>
    <property type="match status" value="1"/>
</dbReference>
<dbReference type="InterPro" id="IPR006132">
    <property type="entry name" value="Asp/Orn_carbamoyltranf_P-bd"/>
</dbReference>
<dbReference type="PRINTS" id="PR00102">
    <property type="entry name" value="OTCASE"/>
</dbReference>
<dbReference type="InterPro" id="IPR006130">
    <property type="entry name" value="Asp/Orn_carbamoylTrfase"/>
</dbReference>
<dbReference type="PANTHER" id="PTHR45753:SF3">
    <property type="entry name" value="ORNITHINE TRANSCARBAMYLASE, MITOCHONDRIAL"/>
    <property type="match status" value="1"/>
</dbReference>
<comment type="caution">
    <text evidence="9">The sequence shown here is derived from an EMBL/GenBank/DDBJ whole genome shotgun (WGS) entry which is preliminary data.</text>
</comment>
<dbReference type="HAMAP" id="MF_01109">
    <property type="entry name" value="OTCase"/>
    <property type="match status" value="1"/>
</dbReference>